<feature type="coiled-coil region" evidence="1">
    <location>
        <begin position="67"/>
        <end position="94"/>
    </location>
</feature>
<keyword evidence="1" id="KW-0175">Coiled coil</keyword>
<reference evidence="2 3" key="1">
    <citation type="submission" date="2018-11" db="EMBL/GenBank/DDBJ databases">
        <authorList>
            <consortium name="Pathogen Informatics"/>
        </authorList>
    </citation>
    <scope>NUCLEOTIDE SEQUENCE [LARGE SCALE GENOMIC DNA]</scope>
    <source>
        <strain evidence="2 3">MHpl1</strain>
    </source>
</reference>
<name>A0A3P7V7N2_HAEPC</name>
<keyword evidence="3" id="KW-1185">Reference proteome</keyword>
<dbReference type="Proteomes" id="UP000268014">
    <property type="component" value="Unassembled WGS sequence"/>
</dbReference>
<dbReference type="AlphaFoldDB" id="A0A3P7V7N2"/>
<evidence type="ECO:0000256" key="1">
    <source>
        <dbReference type="SAM" id="Coils"/>
    </source>
</evidence>
<evidence type="ECO:0000313" key="3">
    <source>
        <dbReference type="Proteomes" id="UP000268014"/>
    </source>
</evidence>
<evidence type="ECO:0000313" key="2">
    <source>
        <dbReference type="EMBL" id="VDO43541.1"/>
    </source>
</evidence>
<accession>A0A3P7V7N2</accession>
<dbReference type="OrthoDB" id="5906515at2759"/>
<sequence length="243" mass="27078">MCYHKRTKFFYRLGIMSSLLFVVSKFKGRKRGLIDFGSSQKAVASAVDQSTANDSMPAYMKTIVDYLVDVKERLDVLTSENKGLAEEVQELKDENSRLRCFLSQKSQSDPLVGTNNSSFQASLPSKNGNPISVDCCELEEVSRSLVIIGIPEFGDPLASNRVIHDFDCVRQLFNLLNIECVPLSLYRMGKPAQSCPRLLKAILLAARFNEEAVKLAPTPGLSPFRGTYIQPRFLKLKGISFGL</sequence>
<gene>
    <name evidence="2" type="ORF">HPLM_LOCUS11690</name>
</gene>
<dbReference type="EMBL" id="UZAF01017635">
    <property type="protein sequence ID" value="VDO43541.1"/>
    <property type="molecule type" value="Genomic_DNA"/>
</dbReference>
<organism evidence="2 3">
    <name type="scientific">Haemonchus placei</name>
    <name type="common">Barber's pole worm</name>
    <dbReference type="NCBI Taxonomy" id="6290"/>
    <lineage>
        <taxon>Eukaryota</taxon>
        <taxon>Metazoa</taxon>
        <taxon>Ecdysozoa</taxon>
        <taxon>Nematoda</taxon>
        <taxon>Chromadorea</taxon>
        <taxon>Rhabditida</taxon>
        <taxon>Rhabditina</taxon>
        <taxon>Rhabditomorpha</taxon>
        <taxon>Strongyloidea</taxon>
        <taxon>Trichostrongylidae</taxon>
        <taxon>Haemonchus</taxon>
    </lineage>
</organism>
<protein>
    <submittedName>
        <fullName evidence="2">Uncharacterized protein</fullName>
    </submittedName>
</protein>
<proteinExistence type="predicted"/>